<feature type="domain" description="Helicase ATP-binding" evidence="1">
    <location>
        <begin position="54"/>
        <end position="226"/>
    </location>
</feature>
<organism evidence="2">
    <name type="scientific">marine sediment metagenome</name>
    <dbReference type="NCBI Taxonomy" id="412755"/>
    <lineage>
        <taxon>unclassified sequences</taxon>
        <taxon>metagenomes</taxon>
        <taxon>ecological metagenomes</taxon>
    </lineage>
</organism>
<dbReference type="Pfam" id="PF00176">
    <property type="entry name" value="SNF2-rel_dom"/>
    <property type="match status" value="1"/>
</dbReference>
<dbReference type="InterPro" id="IPR000330">
    <property type="entry name" value="SNF2_N"/>
</dbReference>
<dbReference type="SUPFAM" id="SSF52540">
    <property type="entry name" value="P-loop containing nucleoside triphosphate hydrolases"/>
    <property type="match status" value="1"/>
</dbReference>
<dbReference type="PROSITE" id="PS51192">
    <property type="entry name" value="HELICASE_ATP_BIND_1"/>
    <property type="match status" value="1"/>
</dbReference>
<dbReference type="InterPro" id="IPR014001">
    <property type="entry name" value="Helicase_ATP-bd"/>
</dbReference>
<comment type="caution">
    <text evidence="2">The sequence shown here is derived from an EMBL/GenBank/DDBJ whole genome shotgun (WGS) entry which is preliminary data.</text>
</comment>
<evidence type="ECO:0000313" key="2">
    <source>
        <dbReference type="EMBL" id="GAG07880.1"/>
    </source>
</evidence>
<gene>
    <name evidence="2" type="ORF">S01H1_36854</name>
</gene>
<accession>X0UQA5</accession>
<dbReference type="PANTHER" id="PTHR45629">
    <property type="entry name" value="SNF2/RAD54 FAMILY MEMBER"/>
    <property type="match status" value="1"/>
</dbReference>
<dbReference type="InterPro" id="IPR050496">
    <property type="entry name" value="SNF2_RAD54_helicase_repair"/>
</dbReference>
<feature type="non-terminal residue" evidence="2">
    <location>
        <position position="269"/>
    </location>
</feature>
<dbReference type="InterPro" id="IPR038718">
    <property type="entry name" value="SNF2-like_sf"/>
</dbReference>
<dbReference type="AlphaFoldDB" id="X0UQA5"/>
<name>X0UQA5_9ZZZZ</name>
<dbReference type="Gene3D" id="3.40.50.10810">
    <property type="entry name" value="Tandem AAA-ATPase domain"/>
    <property type="match status" value="1"/>
</dbReference>
<dbReference type="SMART" id="SM00487">
    <property type="entry name" value="DEXDc"/>
    <property type="match status" value="1"/>
</dbReference>
<dbReference type="GO" id="GO:0005524">
    <property type="term" value="F:ATP binding"/>
    <property type="evidence" value="ECO:0007669"/>
    <property type="project" value="InterPro"/>
</dbReference>
<evidence type="ECO:0000259" key="1">
    <source>
        <dbReference type="PROSITE" id="PS51192"/>
    </source>
</evidence>
<reference evidence="2" key="1">
    <citation type="journal article" date="2014" name="Front. Microbiol.">
        <title>High frequency of phylogenetically diverse reductive dehalogenase-homologous genes in deep subseafloor sedimentary metagenomes.</title>
        <authorList>
            <person name="Kawai M."/>
            <person name="Futagami T."/>
            <person name="Toyoda A."/>
            <person name="Takaki Y."/>
            <person name="Nishi S."/>
            <person name="Hori S."/>
            <person name="Arai W."/>
            <person name="Tsubouchi T."/>
            <person name="Morono Y."/>
            <person name="Uchiyama I."/>
            <person name="Ito T."/>
            <person name="Fujiyama A."/>
            <person name="Inagaki F."/>
            <person name="Takami H."/>
        </authorList>
    </citation>
    <scope>NUCLEOTIDE SEQUENCE</scope>
    <source>
        <strain evidence="2">Expedition CK06-06</strain>
    </source>
</reference>
<proteinExistence type="predicted"/>
<dbReference type="InterPro" id="IPR027417">
    <property type="entry name" value="P-loop_NTPase"/>
</dbReference>
<sequence length="269" mass="30927">LSPPNTSTRIKPPRDVVKLKDRLDYILQPSLETLMAERSLTFPFEPFPYQFEGVAFLYPRHSAILADEMGLGKTMQAITAIRLLLRRGELRRILLVCPKPLVTNWQREFALWAPEVPVAVIEGSQETRRWRWQLPDAPVKIANYELLNRDLEFFADFADDIGETGSNKPVFDLVVLDEAQRIKNLRSATNQAARAIRGRRRWVLTGTPVENSADDLVGIFEFLSPGFLSPDLRPRKMGQTVRDYVLRRTKDQVLVDLPPKMFREAELEL</sequence>
<feature type="non-terminal residue" evidence="2">
    <location>
        <position position="1"/>
    </location>
</feature>
<dbReference type="PANTHER" id="PTHR45629:SF7">
    <property type="entry name" value="DNA EXCISION REPAIR PROTEIN ERCC-6-RELATED"/>
    <property type="match status" value="1"/>
</dbReference>
<protein>
    <recommendedName>
        <fullName evidence="1">Helicase ATP-binding domain-containing protein</fullName>
    </recommendedName>
</protein>
<dbReference type="EMBL" id="BARS01023124">
    <property type="protein sequence ID" value="GAG07880.1"/>
    <property type="molecule type" value="Genomic_DNA"/>
</dbReference>